<dbReference type="GO" id="GO:0016791">
    <property type="term" value="F:phosphatase activity"/>
    <property type="evidence" value="ECO:0007669"/>
    <property type="project" value="TreeGrafter"/>
</dbReference>
<evidence type="ECO:0008006" key="4">
    <source>
        <dbReference type="Google" id="ProtNLM"/>
    </source>
</evidence>
<dbReference type="Pfam" id="PF00300">
    <property type="entry name" value="His_Phos_1"/>
    <property type="match status" value="1"/>
</dbReference>
<dbReference type="EMBL" id="PHFL01000007">
    <property type="protein sequence ID" value="RFM25350.1"/>
    <property type="molecule type" value="Genomic_DNA"/>
</dbReference>
<dbReference type="PANTHER" id="PTHR48100">
    <property type="entry name" value="BROAD-SPECIFICITY PHOSPHATASE YOR283W-RELATED"/>
    <property type="match status" value="1"/>
</dbReference>
<evidence type="ECO:0000313" key="3">
    <source>
        <dbReference type="Proteomes" id="UP000266389"/>
    </source>
</evidence>
<reference evidence="2" key="2">
    <citation type="submission" date="2017-08" db="EMBL/GenBank/DDBJ databases">
        <authorList>
            <person name="de Groot N.N."/>
        </authorList>
    </citation>
    <scope>NUCLEOTIDE SEQUENCE</scope>
    <source>
        <strain evidence="2">OS</strain>
    </source>
</reference>
<proteinExistence type="predicted"/>
<dbReference type="InterPro" id="IPR013078">
    <property type="entry name" value="His_Pase_superF_clade-1"/>
</dbReference>
<name>A0A395M3Y8_9BACT</name>
<dbReference type="CDD" id="cd07067">
    <property type="entry name" value="HP_PGM_like"/>
    <property type="match status" value="1"/>
</dbReference>
<dbReference type="InterPro" id="IPR029033">
    <property type="entry name" value="His_PPase_superfam"/>
</dbReference>
<dbReference type="InterPro" id="IPR050275">
    <property type="entry name" value="PGM_Phosphatase"/>
</dbReference>
<evidence type="ECO:0000313" key="2">
    <source>
        <dbReference type="EMBL" id="RFM25529.1"/>
    </source>
</evidence>
<dbReference type="SMART" id="SM00855">
    <property type="entry name" value="PGAM"/>
    <property type="match status" value="1"/>
</dbReference>
<dbReference type="PANTHER" id="PTHR48100:SF1">
    <property type="entry name" value="HISTIDINE PHOSPHATASE FAMILY PROTEIN-RELATED"/>
    <property type="match status" value="1"/>
</dbReference>
<organism evidence="2 3">
    <name type="scientific">Candidatus Thermochlorobacter aerophilus</name>
    <dbReference type="NCBI Taxonomy" id="1868324"/>
    <lineage>
        <taxon>Bacteria</taxon>
        <taxon>Pseudomonadati</taxon>
        <taxon>Chlorobiota</taxon>
        <taxon>Chlorobiia</taxon>
        <taxon>Chlorobiales</taxon>
        <taxon>Candidatus Thermochlorobacteriaceae</taxon>
        <taxon>Candidatus Thermochlorobacter</taxon>
    </lineage>
</organism>
<dbReference type="Proteomes" id="UP000266389">
    <property type="component" value="Unassembled WGS sequence"/>
</dbReference>
<gene>
    <name evidence="2" type="ORF">D0433_00425</name>
    <name evidence="1" type="ORF">D0433_01665</name>
</gene>
<dbReference type="GO" id="GO:0005737">
    <property type="term" value="C:cytoplasm"/>
    <property type="evidence" value="ECO:0007669"/>
    <property type="project" value="TreeGrafter"/>
</dbReference>
<dbReference type="EMBL" id="PHFL01000001">
    <property type="protein sequence ID" value="RFM25529.1"/>
    <property type="molecule type" value="Genomic_DNA"/>
</dbReference>
<dbReference type="AlphaFoldDB" id="A0A395M3Y8"/>
<comment type="caution">
    <text evidence="2">The sequence shown here is derived from an EMBL/GenBank/DDBJ whole genome shotgun (WGS) entry which is preliminary data.</text>
</comment>
<evidence type="ECO:0000313" key="1">
    <source>
        <dbReference type="EMBL" id="RFM25350.1"/>
    </source>
</evidence>
<sequence>MDIFLVRHTEVEQNSQARCIGHTNVPLSELGRRNIHLVAARLVTLKPELIISSDLDRCLELAKAAASQLGLEPDPTPAWREVNFGQWENRTWEDIETHDSIVLQAWMKDFVRVAPPDGESFQSLHHRISLQMDLLLQRPEQRIVIVTHAGPMRAALCHAIGLPLQRAFSVDVAFGGILHLQYTNGQWSLHGLNN</sequence>
<dbReference type="Gene3D" id="3.40.50.1240">
    <property type="entry name" value="Phosphoglycerate mutase-like"/>
    <property type="match status" value="1"/>
</dbReference>
<dbReference type="SUPFAM" id="SSF53254">
    <property type="entry name" value="Phosphoglycerate mutase-like"/>
    <property type="match status" value="1"/>
</dbReference>
<dbReference type="PIRSF" id="PIRSF000709">
    <property type="entry name" value="6PFK_2-Ptase"/>
    <property type="match status" value="1"/>
</dbReference>
<protein>
    <recommendedName>
        <fullName evidence="4">Alpha-ribazole phosphatase</fullName>
    </recommendedName>
</protein>
<reference evidence="2 3" key="1">
    <citation type="journal article" date="2011" name="ISME J.">
        <title>Community ecology of hot spring cyanobacterial mats: predominant populations and their functional potential.</title>
        <authorList>
            <person name="Klatt C.G."/>
            <person name="Wood J.M."/>
            <person name="Rusch D.B."/>
            <person name="Bateson M.M."/>
            <person name="Hamamura N."/>
            <person name="Heidelberg J.F."/>
            <person name="Grossman A.R."/>
            <person name="Bhaya D."/>
            <person name="Cohan F.M."/>
            <person name="Kuhl M."/>
            <person name="Bryant D.A."/>
            <person name="Ward D.M."/>
        </authorList>
    </citation>
    <scope>NUCLEOTIDE SEQUENCE [LARGE SCALE GENOMIC DNA]</scope>
    <source>
        <strain evidence="2">OS</strain>
    </source>
</reference>
<accession>A0A395M3Y8</accession>